<gene>
    <name evidence="2" type="ORF">FA10DRAFT_259104</name>
</gene>
<keyword evidence="1" id="KW-0732">Signal</keyword>
<protein>
    <recommendedName>
        <fullName evidence="4">Secreted protein</fullName>
    </recommendedName>
</protein>
<feature type="chain" id="PRO_5016285394" description="Secreted protein" evidence="1">
    <location>
        <begin position="23"/>
        <end position="120"/>
    </location>
</feature>
<dbReference type="AlphaFoldDB" id="A0A316YQY1"/>
<dbReference type="Proteomes" id="UP000245768">
    <property type="component" value="Unassembled WGS sequence"/>
</dbReference>
<feature type="signal peptide" evidence="1">
    <location>
        <begin position="1"/>
        <end position="22"/>
    </location>
</feature>
<evidence type="ECO:0000313" key="3">
    <source>
        <dbReference type="Proteomes" id="UP000245768"/>
    </source>
</evidence>
<dbReference type="GeneID" id="37041863"/>
<proteinExistence type="predicted"/>
<accession>A0A316YQY1</accession>
<dbReference type="InParanoid" id="A0A316YQY1"/>
<evidence type="ECO:0000313" key="2">
    <source>
        <dbReference type="EMBL" id="PWN91787.1"/>
    </source>
</evidence>
<reference evidence="2 3" key="1">
    <citation type="journal article" date="2018" name="Mol. Biol. Evol.">
        <title>Broad Genomic Sampling Reveals a Smut Pathogenic Ancestry of the Fungal Clade Ustilaginomycotina.</title>
        <authorList>
            <person name="Kijpornyongpan T."/>
            <person name="Mondo S.J."/>
            <person name="Barry K."/>
            <person name="Sandor L."/>
            <person name="Lee J."/>
            <person name="Lipzen A."/>
            <person name="Pangilinan J."/>
            <person name="LaButti K."/>
            <person name="Hainaut M."/>
            <person name="Henrissat B."/>
            <person name="Grigoriev I.V."/>
            <person name="Spatafora J.W."/>
            <person name="Aime M.C."/>
        </authorList>
    </citation>
    <scope>NUCLEOTIDE SEQUENCE [LARGE SCALE GENOMIC DNA]</scope>
    <source>
        <strain evidence="2 3">MCA 4198</strain>
    </source>
</reference>
<evidence type="ECO:0008006" key="4">
    <source>
        <dbReference type="Google" id="ProtNLM"/>
    </source>
</evidence>
<dbReference type="RefSeq" id="XP_025378985.1">
    <property type="nucleotide sequence ID" value="XM_025519947.1"/>
</dbReference>
<keyword evidence="3" id="KW-1185">Reference proteome</keyword>
<organism evidence="2 3">
    <name type="scientific">Acaromyces ingoldii</name>
    <dbReference type="NCBI Taxonomy" id="215250"/>
    <lineage>
        <taxon>Eukaryota</taxon>
        <taxon>Fungi</taxon>
        <taxon>Dikarya</taxon>
        <taxon>Basidiomycota</taxon>
        <taxon>Ustilaginomycotina</taxon>
        <taxon>Exobasidiomycetes</taxon>
        <taxon>Exobasidiales</taxon>
        <taxon>Cryptobasidiaceae</taxon>
        <taxon>Acaromyces</taxon>
    </lineage>
</organism>
<dbReference type="EMBL" id="KZ819635">
    <property type="protein sequence ID" value="PWN91787.1"/>
    <property type="molecule type" value="Genomic_DNA"/>
</dbReference>
<sequence length="120" mass="13267">MQPHSLLLFVTLVILTVHPGLIELVVGSKCVSNRASNGALHKRGSCFSSKRMKSSDASDVGIAGGNDAHARRVLSRSRSSSKRNTLCDLEHRSYRHASDHYPQNFSPQFLARISPQVKFH</sequence>
<evidence type="ECO:0000256" key="1">
    <source>
        <dbReference type="SAM" id="SignalP"/>
    </source>
</evidence>
<name>A0A316YQY1_9BASI</name>